<dbReference type="AlphaFoldDB" id="A0A346NT39"/>
<dbReference type="PANTHER" id="PTHR43685:SF2">
    <property type="entry name" value="GLYCOSYLTRANSFERASE 2-LIKE DOMAIN-CONTAINING PROTEIN"/>
    <property type="match status" value="1"/>
</dbReference>
<dbReference type="EMBL" id="MF687355">
    <property type="protein sequence ID" value="AXR70432.1"/>
    <property type="molecule type" value="Genomic_DNA"/>
</dbReference>
<protein>
    <submittedName>
        <fullName evidence="2">GalNac(5)-diNAcBac-PP-undecaprenol beta-13-glucosyltransferase</fullName>
    </submittedName>
</protein>
<sequence>MLGCQPLVSIYITTHNRVEKLKRAICSAQNQTYANIEILICDDASTDETQTFVEKVMMSDHRVKYFRNDSAAGACAARNLGIFGAQGEFITGLDDDDEFTPERVDLFVANWDEKFSFLCCNFIERYRDGKESKYYKNNMESYFNYKDMLFDNTASNQVFTLTSRLVEIGGFDIRAKRLQDWDTWLRLSHKFGQFKRLNAATYIMHHDHKIDEKRVSKSYPLSKALNDLKDRNRELYVGEDARFMEYIISSVRGESTLLESMKWSAKKKTARHIAKHLAQNVFKLKKYE</sequence>
<evidence type="ECO:0000259" key="1">
    <source>
        <dbReference type="Pfam" id="PF00535"/>
    </source>
</evidence>
<dbReference type="CDD" id="cd00761">
    <property type="entry name" value="Glyco_tranf_GTA_type"/>
    <property type="match status" value="1"/>
</dbReference>
<dbReference type="Gene3D" id="3.90.550.10">
    <property type="entry name" value="Spore Coat Polysaccharide Biosynthesis Protein SpsA, Chain A"/>
    <property type="match status" value="1"/>
</dbReference>
<dbReference type="Pfam" id="PF00535">
    <property type="entry name" value="Glycos_transf_2"/>
    <property type="match status" value="1"/>
</dbReference>
<dbReference type="RefSeq" id="WP_058649421.1">
    <property type="nucleotide sequence ID" value="NZ_BPFV01000036.1"/>
</dbReference>
<reference evidence="2" key="1">
    <citation type="journal article" date="2018" name="Front. Microbiol.">
        <title>Establishment of a Molecular Serotyping Scheme and a Multiplexed Luminex-Based Array for Enterobacter aerogenes.</title>
        <authorList>
            <person name="Guo X."/>
            <person name="Wang M."/>
            <person name="Wang L."/>
            <person name="Wang Y."/>
            <person name="Chen T."/>
            <person name="Wu P."/>
            <person name="Chen M."/>
            <person name="Liu B."/>
            <person name="Feng L."/>
        </authorList>
    </citation>
    <scope>NUCLEOTIDE SEQUENCE</scope>
    <source>
        <strain evidence="2">G5307</strain>
    </source>
</reference>
<dbReference type="InterPro" id="IPR001173">
    <property type="entry name" value="Glyco_trans_2-like"/>
</dbReference>
<evidence type="ECO:0000313" key="2">
    <source>
        <dbReference type="EMBL" id="AXR70432.1"/>
    </source>
</evidence>
<name>A0A346NT39_KLEAE</name>
<organism evidence="2">
    <name type="scientific">Klebsiella aerogenes</name>
    <name type="common">Enterobacter aerogenes</name>
    <dbReference type="NCBI Taxonomy" id="548"/>
    <lineage>
        <taxon>Bacteria</taxon>
        <taxon>Pseudomonadati</taxon>
        <taxon>Pseudomonadota</taxon>
        <taxon>Gammaproteobacteria</taxon>
        <taxon>Enterobacterales</taxon>
        <taxon>Enterobacteriaceae</taxon>
        <taxon>Klebsiella/Raoultella group</taxon>
        <taxon>Klebsiella</taxon>
    </lineage>
</organism>
<feature type="domain" description="Glycosyltransferase 2-like" evidence="1">
    <location>
        <begin position="9"/>
        <end position="152"/>
    </location>
</feature>
<proteinExistence type="predicted"/>
<accession>A0A346NT39</accession>
<keyword evidence="2" id="KW-0808">Transferase</keyword>
<dbReference type="GO" id="GO:0016740">
    <property type="term" value="F:transferase activity"/>
    <property type="evidence" value="ECO:0007669"/>
    <property type="project" value="UniProtKB-KW"/>
</dbReference>
<dbReference type="PANTHER" id="PTHR43685">
    <property type="entry name" value="GLYCOSYLTRANSFERASE"/>
    <property type="match status" value="1"/>
</dbReference>
<dbReference type="InterPro" id="IPR029044">
    <property type="entry name" value="Nucleotide-diphossugar_trans"/>
</dbReference>
<dbReference type="SUPFAM" id="SSF53448">
    <property type="entry name" value="Nucleotide-diphospho-sugar transferases"/>
    <property type="match status" value="1"/>
</dbReference>
<dbReference type="InterPro" id="IPR050834">
    <property type="entry name" value="Glycosyltransf_2"/>
</dbReference>